<evidence type="ECO:0000259" key="7">
    <source>
        <dbReference type="PROSITE" id="PS00624"/>
    </source>
</evidence>
<dbReference type="EMBL" id="CP146606">
    <property type="protein sequence ID" value="WYK19622.1"/>
    <property type="molecule type" value="Genomic_DNA"/>
</dbReference>
<dbReference type="Pfam" id="PF00732">
    <property type="entry name" value="GMC_oxred_N"/>
    <property type="match status" value="1"/>
</dbReference>
<dbReference type="SUPFAM" id="SSF54373">
    <property type="entry name" value="FAD-linked reductases, C-terminal domain"/>
    <property type="match status" value="1"/>
</dbReference>
<evidence type="ECO:0000256" key="3">
    <source>
        <dbReference type="ARBA" id="ARBA00022630"/>
    </source>
</evidence>
<dbReference type="InterPro" id="IPR000172">
    <property type="entry name" value="GMC_OxRdtase_N"/>
</dbReference>
<proteinExistence type="inferred from homology"/>
<dbReference type="GO" id="GO:0008812">
    <property type="term" value="F:choline dehydrogenase activity"/>
    <property type="evidence" value="ECO:0007669"/>
    <property type="project" value="UniProtKB-EC"/>
</dbReference>
<dbReference type="PROSITE" id="PS00624">
    <property type="entry name" value="GMC_OXRED_2"/>
    <property type="match status" value="1"/>
</dbReference>
<keyword evidence="4 5" id="KW-0274">FAD</keyword>
<dbReference type="Gene3D" id="3.30.560.10">
    <property type="entry name" value="Glucose Oxidase, domain 3"/>
    <property type="match status" value="1"/>
</dbReference>
<comment type="cofactor">
    <cofactor evidence="1">
        <name>FAD</name>
        <dbReference type="ChEBI" id="CHEBI:57692"/>
    </cofactor>
</comment>
<dbReference type="Gene3D" id="3.50.50.60">
    <property type="entry name" value="FAD/NAD(P)-binding domain"/>
    <property type="match status" value="1"/>
</dbReference>
<reference evidence="8 9" key="1">
    <citation type="submission" date="2024-02" db="EMBL/GenBank/DDBJ databases">
        <title>Roseovarius strain W115 nov., isolated from a marine algae.</title>
        <authorList>
            <person name="Lee M.W."/>
            <person name="Lee J.K."/>
            <person name="Kim J.M."/>
            <person name="Choi D.G."/>
            <person name="Baek J.H."/>
            <person name="Bayburt H."/>
            <person name="Jung J.J."/>
            <person name="Han D.M."/>
            <person name="Jeon C.O."/>
        </authorList>
    </citation>
    <scope>NUCLEOTIDE SEQUENCE [LARGE SCALE GENOMIC DNA]</scope>
    <source>
        <strain evidence="8 9">W115</strain>
    </source>
</reference>
<protein>
    <submittedName>
        <fullName evidence="8">Choline dehydrogenase</fullName>
        <ecNumber evidence="8">1.1.99.1</ecNumber>
    </submittedName>
</protein>
<dbReference type="InterPro" id="IPR036188">
    <property type="entry name" value="FAD/NAD-bd_sf"/>
</dbReference>
<evidence type="ECO:0000256" key="1">
    <source>
        <dbReference type="ARBA" id="ARBA00001974"/>
    </source>
</evidence>
<keyword evidence="9" id="KW-1185">Reference proteome</keyword>
<dbReference type="Proteomes" id="UP001281305">
    <property type="component" value="Chromosome"/>
</dbReference>
<keyword evidence="8" id="KW-0560">Oxidoreductase</keyword>
<name>A0ABZ2TIT8_9RHOB</name>
<dbReference type="InterPro" id="IPR012132">
    <property type="entry name" value="GMC_OxRdtase"/>
</dbReference>
<evidence type="ECO:0000259" key="6">
    <source>
        <dbReference type="PROSITE" id="PS00623"/>
    </source>
</evidence>
<dbReference type="NCBIfam" id="NF002550">
    <property type="entry name" value="PRK02106.1"/>
    <property type="match status" value="1"/>
</dbReference>
<comment type="similarity">
    <text evidence="2 5">Belongs to the GMC oxidoreductase family.</text>
</comment>
<dbReference type="PIRSF" id="PIRSF000137">
    <property type="entry name" value="Alcohol_oxidase"/>
    <property type="match status" value="1"/>
</dbReference>
<feature type="domain" description="Glucose-methanol-choline oxidoreductase N-terminal" evidence="6">
    <location>
        <begin position="85"/>
        <end position="108"/>
    </location>
</feature>
<gene>
    <name evidence="8" type="ORF">RZS32_007120</name>
</gene>
<dbReference type="PROSITE" id="PS00623">
    <property type="entry name" value="GMC_OXRED_1"/>
    <property type="match status" value="1"/>
</dbReference>
<dbReference type="PANTHER" id="PTHR11552">
    <property type="entry name" value="GLUCOSE-METHANOL-CHOLINE GMC OXIDOREDUCTASE"/>
    <property type="match status" value="1"/>
</dbReference>
<dbReference type="InterPro" id="IPR007867">
    <property type="entry name" value="GMC_OxRtase_C"/>
</dbReference>
<dbReference type="PANTHER" id="PTHR11552:SF147">
    <property type="entry name" value="CHOLINE DEHYDROGENASE, MITOCHONDRIAL"/>
    <property type="match status" value="1"/>
</dbReference>
<evidence type="ECO:0000313" key="9">
    <source>
        <dbReference type="Proteomes" id="UP001281305"/>
    </source>
</evidence>
<evidence type="ECO:0000256" key="5">
    <source>
        <dbReference type="RuleBase" id="RU003968"/>
    </source>
</evidence>
<feature type="domain" description="Glucose-methanol-choline oxidoreductase N-terminal" evidence="7">
    <location>
        <begin position="258"/>
        <end position="272"/>
    </location>
</feature>
<dbReference type="EC" id="1.1.99.1" evidence="8"/>
<sequence>MSQIASEYDYIIIGAGSAGCTLANKLGADSSKSILILEAGPMDRDLMIHMPAGVYKAWRDPKLNWNYNTSPEQSCVDREIFMPRGKVVGGSSSINSMVYMRGHPLDYEAWADEFRLSDWRYENCLPYFRAGETYAGGGDTYRGDSGPLGTMPGSYDNPLYDAFIEAGVQAGQGQSDDLNGHNPEGVARLDATKRNGRRCSAAVAHLRPALQRGNVTLLTRAMVQRIQVSGNRATGVEVSQGKENFSVVAGREIILSGGAINSPQLLMLSGIGPADHLKEIGLEVAHDLPGVGRNLQDHASVILQFGCLKSYPIHRVDRPWNKLRAGVRWVFARDGIAASNIWEAGGLIKGNADVTYPNLQYHFGPVGFEYIGNEISLMQAFACHVDQLRPRSVGQLRLVSPDPNVHPILHFNYLSDPHDLRELVEGVHKARELFSQRAFDGLRGAEIDPGSDVKTDAEIANWVRANVTTDFHPSGTCRMGHGADAVVDDRFRVHGLEGLRVVDASVMPKVISANLNAPTQMIAARAADYISGAPQLKPVKARFSFENA</sequence>
<evidence type="ECO:0000256" key="2">
    <source>
        <dbReference type="ARBA" id="ARBA00010790"/>
    </source>
</evidence>
<keyword evidence="3 5" id="KW-0285">Flavoprotein</keyword>
<evidence type="ECO:0000313" key="8">
    <source>
        <dbReference type="EMBL" id="WYK19622.1"/>
    </source>
</evidence>
<organism evidence="8 9">
    <name type="scientific">Roseovarius rhodophyticola</name>
    <dbReference type="NCBI Taxonomy" id="3080827"/>
    <lineage>
        <taxon>Bacteria</taxon>
        <taxon>Pseudomonadati</taxon>
        <taxon>Pseudomonadota</taxon>
        <taxon>Alphaproteobacteria</taxon>
        <taxon>Rhodobacterales</taxon>
        <taxon>Roseobacteraceae</taxon>
        <taxon>Roseovarius</taxon>
    </lineage>
</organism>
<accession>A0ABZ2TIT8</accession>
<dbReference type="RefSeq" id="WP_317056325.1">
    <property type="nucleotide sequence ID" value="NZ_CP146606.1"/>
</dbReference>
<evidence type="ECO:0000256" key="4">
    <source>
        <dbReference type="ARBA" id="ARBA00022827"/>
    </source>
</evidence>
<dbReference type="SUPFAM" id="SSF51905">
    <property type="entry name" value="FAD/NAD(P)-binding domain"/>
    <property type="match status" value="1"/>
</dbReference>
<dbReference type="Pfam" id="PF05199">
    <property type="entry name" value="GMC_oxred_C"/>
    <property type="match status" value="1"/>
</dbReference>